<dbReference type="EMBL" id="JABMOJ010000333">
    <property type="protein sequence ID" value="NQV65478.1"/>
    <property type="molecule type" value="Genomic_DNA"/>
</dbReference>
<protein>
    <submittedName>
        <fullName evidence="2">Uncharacterized protein</fullName>
    </submittedName>
</protein>
<name>A0A972VWB8_9GAMM</name>
<reference evidence="2" key="1">
    <citation type="submission" date="2020-05" db="EMBL/GenBank/DDBJ databases">
        <title>Sulfur intermediates as new biogeochemical hubs in an aquatic model microbial ecosystem.</title>
        <authorList>
            <person name="Vigneron A."/>
        </authorList>
    </citation>
    <scope>NUCLEOTIDE SEQUENCE</scope>
    <source>
        <strain evidence="2">Bin.250</strain>
    </source>
</reference>
<sequence length="152" mass="16672">MMKLQRLAMLAMLALPVLATAGHHEGERQTRIVIQTEGELDAPKLAELMQQVHADIGTDGDMEVHVLVDDEDNVQVRKERAMPSSRGEQGLHKIKMAHGMQGVHGMNHGMDMPPAVAKCILKNLSKVNADAAAMLLHRACMALEVGEDPRDR</sequence>
<feature type="chain" id="PRO_5037294197" evidence="1">
    <location>
        <begin position="20"/>
        <end position="152"/>
    </location>
</feature>
<dbReference type="AlphaFoldDB" id="A0A972VWB8"/>
<evidence type="ECO:0000256" key="1">
    <source>
        <dbReference type="SAM" id="SignalP"/>
    </source>
</evidence>
<gene>
    <name evidence="2" type="ORF">HQ497_08935</name>
</gene>
<dbReference type="Proteomes" id="UP000754644">
    <property type="component" value="Unassembled WGS sequence"/>
</dbReference>
<keyword evidence="1" id="KW-0732">Signal</keyword>
<feature type="signal peptide" evidence="1">
    <location>
        <begin position="1"/>
        <end position="19"/>
    </location>
</feature>
<evidence type="ECO:0000313" key="3">
    <source>
        <dbReference type="Proteomes" id="UP000754644"/>
    </source>
</evidence>
<evidence type="ECO:0000313" key="2">
    <source>
        <dbReference type="EMBL" id="NQV65478.1"/>
    </source>
</evidence>
<comment type="caution">
    <text evidence="2">The sequence shown here is derived from an EMBL/GenBank/DDBJ whole genome shotgun (WGS) entry which is preliminary data.</text>
</comment>
<organism evidence="2 3">
    <name type="scientific">SAR86 cluster bacterium</name>
    <dbReference type="NCBI Taxonomy" id="2030880"/>
    <lineage>
        <taxon>Bacteria</taxon>
        <taxon>Pseudomonadati</taxon>
        <taxon>Pseudomonadota</taxon>
        <taxon>Gammaproteobacteria</taxon>
        <taxon>SAR86 cluster</taxon>
    </lineage>
</organism>
<proteinExistence type="predicted"/>
<accession>A0A972VWB8</accession>